<accession>A0A443QNT4</accession>
<keyword evidence="2" id="KW-0677">Repeat</keyword>
<dbReference type="InterPro" id="IPR050560">
    <property type="entry name" value="MYB_TF"/>
</dbReference>
<keyword evidence="4" id="KW-0238">DNA-binding</keyword>
<dbReference type="InterPro" id="IPR001005">
    <property type="entry name" value="SANT/Myb"/>
</dbReference>
<evidence type="ECO:0000256" key="3">
    <source>
        <dbReference type="ARBA" id="ARBA00023015"/>
    </source>
</evidence>
<dbReference type="GO" id="GO:0000981">
    <property type="term" value="F:DNA-binding transcription factor activity, RNA polymerase II-specific"/>
    <property type="evidence" value="ECO:0007669"/>
    <property type="project" value="TreeGrafter"/>
</dbReference>
<feature type="compositionally biased region" description="Polar residues" evidence="7">
    <location>
        <begin position="229"/>
        <end position="250"/>
    </location>
</feature>
<dbReference type="CDD" id="cd00167">
    <property type="entry name" value="SANT"/>
    <property type="match status" value="3"/>
</dbReference>
<keyword evidence="3" id="KW-0805">Transcription regulation</keyword>
<evidence type="ECO:0000259" key="8">
    <source>
        <dbReference type="PROSITE" id="PS50090"/>
    </source>
</evidence>
<evidence type="ECO:0000256" key="1">
    <source>
        <dbReference type="ARBA" id="ARBA00004123"/>
    </source>
</evidence>
<keyword evidence="6" id="KW-0539">Nucleus</keyword>
<dbReference type="OrthoDB" id="2143914at2759"/>
<name>A0A443QNT4_9ACAR</name>
<dbReference type="GO" id="GO:0005634">
    <property type="term" value="C:nucleus"/>
    <property type="evidence" value="ECO:0007669"/>
    <property type="project" value="UniProtKB-SubCell"/>
</dbReference>
<dbReference type="InterPro" id="IPR009057">
    <property type="entry name" value="Homeodomain-like_sf"/>
</dbReference>
<dbReference type="InterPro" id="IPR017930">
    <property type="entry name" value="Myb_dom"/>
</dbReference>
<dbReference type="STRING" id="1965070.A0A443QNT4"/>
<evidence type="ECO:0000256" key="4">
    <source>
        <dbReference type="ARBA" id="ARBA00023125"/>
    </source>
</evidence>
<dbReference type="GO" id="GO:0000978">
    <property type="term" value="F:RNA polymerase II cis-regulatory region sequence-specific DNA binding"/>
    <property type="evidence" value="ECO:0007669"/>
    <property type="project" value="TreeGrafter"/>
</dbReference>
<feature type="region of interest" description="Disordered" evidence="7">
    <location>
        <begin position="325"/>
        <end position="352"/>
    </location>
</feature>
<evidence type="ECO:0000259" key="9">
    <source>
        <dbReference type="PROSITE" id="PS51294"/>
    </source>
</evidence>
<dbReference type="Pfam" id="PF00249">
    <property type="entry name" value="Myb_DNA-binding"/>
    <property type="match status" value="1"/>
</dbReference>
<dbReference type="FunFam" id="1.10.10.60:FF:000010">
    <property type="entry name" value="Transcriptional activator Myb isoform A"/>
    <property type="match status" value="1"/>
</dbReference>
<dbReference type="Gene3D" id="1.10.10.60">
    <property type="entry name" value="Homeodomain-like"/>
    <property type="match status" value="3"/>
</dbReference>
<keyword evidence="5" id="KW-0804">Transcription</keyword>
<feature type="compositionally biased region" description="Polar residues" evidence="7">
    <location>
        <begin position="327"/>
        <end position="337"/>
    </location>
</feature>
<comment type="caution">
    <text evidence="10">The sequence shown here is derived from an EMBL/GenBank/DDBJ whole genome shotgun (WGS) entry which is preliminary data.</text>
</comment>
<keyword evidence="11" id="KW-1185">Reference proteome</keyword>
<evidence type="ECO:0000256" key="7">
    <source>
        <dbReference type="SAM" id="MobiDB-lite"/>
    </source>
</evidence>
<dbReference type="Proteomes" id="UP000285301">
    <property type="component" value="Unassembled WGS sequence"/>
</dbReference>
<feature type="domain" description="HTH myb-type" evidence="9">
    <location>
        <begin position="43"/>
        <end position="93"/>
    </location>
</feature>
<dbReference type="SMART" id="SM00717">
    <property type="entry name" value="SANT"/>
    <property type="match status" value="3"/>
</dbReference>
<feature type="domain" description="Myb-like" evidence="8">
    <location>
        <begin position="146"/>
        <end position="196"/>
    </location>
</feature>
<dbReference type="EMBL" id="NCKU01005366">
    <property type="protein sequence ID" value="RWS04661.1"/>
    <property type="molecule type" value="Genomic_DNA"/>
</dbReference>
<reference evidence="10 11" key="1">
    <citation type="journal article" date="2018" name="Gigascience">
        <title>Genomes of trombidid mites reveal novel predicted allergens and laterally-transferred genes associated with secondary metabolism.</title>
        <authorList>
            <person name="Dong X."/>
            <person name="Chaisiri K."/>
            <person name="Xia D."/>
            <person name="Armstrong S.D."/>
            <person name="Fang Y."/>
            <person name="Donnelly M.J."/>
            <person name="Kadowaki T."/>
            <person name="McGarry J.W."/>
            <person name="Darby A.C."/>
            <person name="Makepeace B.L."/>
        </authorList>
    </citation>
    <scope>NUCLEOTIDE SEQUENCE [LARGE SCALE GENOMIC DNA]</scope>
    <source>
        <strain evidence="10">UoL-WK</strain>
    </source>
</reference>
<gene>
    <name evidence="10" type="ORF">B4U79_00963</name>
</gene>
<sequence>MITRMSFTIEHGFDDDSSCDVSSTTDPFVVNANRPMLNATGIKKHINRGRWTKEEDDKLKSLVTSLGENWSKIAIHFADRSDLQCQQRWEKVVNPNLVKGPWTKEEDDKVIELVKKYGPKKWTLIAKHLKGRIGKQCRERWHNHLNPEINKSAWTAYEENLIIESHKQWGNQWARIAKKLPGRTDNAIKNHWNSTLKRKAEALERGSPNIPQTRRKRRKHKHESEKSAQNESTVDESAQKELISSQNSSQTCMLSFENSLNETEGLDEEDDELNDLSDLLSPVNEDLLQREVAELAGSSHGAFHDINLSELIQNLQSSMNPAVFTPSKMSNSSTTACSPGMRTPKRVKSKATCAPGNSALGLSAKRALPAILRPPFKETKLAEFGSSIEPTPTQTSVSTSFISPLHNSSEFREEYEFTPHLKTNPSFSPSHVLNSTTITSPSFCAPVSGTSTPARVPFNSRTNCDVWFPIYDTPPTDISYRCNKENKSPRKVKKSLNASLPHCNQDFHLTPDHNNGSTPDPFNAIETPSKSLINDSMLNTLFSPPEFLKDTINLEIPAQNQMNTALTPDNSRVEPTPIKKQHTFSNKTRSGHLIHNESLKFLQTKMVSDIEM</sequence>
<dbReference type="PROSITE" id="PS50090">
    <property type="entry name" value="MYB_LIKE"/>
    <property type="match status" value="3"/>
</dbReference>
<dbReference type="AlphaFoldDB" id="A0A443QNT4"/>
<feature type="domain" description="Myb-like" evidence="8">
    <location>
        <begin position="43"/>
        <end position="93"/>
    </location>
</feature>
<feature type="domain" description="HTH myb-type" evidence="9">
    <location>
        <begin position="150"/>
        <end position="200"/>
    </location>
</feature>
<dbReference type="PROSITE" id="PS51294">
    <property type="entry name" value="HTH_MYB"/>
    <property type="match status" value="3"/>
</dbReference>
<evidence type="ECO:0000256" key="2">
    <source>
        <dbReference type="ARBA" id="ARBA00022737"/>
    </source>
</evidence>
<comment type="subcellular location">
    <subcellularLocation>
        <location evidence="1">Nucleus</location>
    </subcellularLocation>
</comment>
<proteinExistence type="predicted"/>
<evidence type="ECO:0000256" key="6">
    <source>
        <dbReference type="ARBA" id="ARBA00023242"/>
    </source>
</evidence>
<evidence type="ECO:0000256" key="5">
    <source>
        <dbReference type="ARBA" id="ARBA00023163"/>
    </source>
</evidence>
<dbReference type="PANTHER" id="PTHR45614">
    <property type="entry name" value="MYB PROTEIN-RELATED"/>
    <property type="match status" value="1"/>
</dbReference>
<evidence type="ECO:0000313" key="10">
    <source>
        <dbReference type="EMBL" id="RWS04661.1"/>
    </source>
</evidence>
<organism evidence="10 11">
    <name type="scientific">Dinothrombium tinctorium</name>
    <dbReference type="NCBI Taxonomy" id="1965070"/>
    <lineage>
        <taxon>Eukaryota</taxon>
        <taxon>Metazoa</taxon>
        <taxon>Ecdysozoa</taxon>
        <taxon>Arthropoda</taxon>
        <taxon>Chelicerata</taxon>
        <taxon>Arachnida</taxon>
        <taxon>Acari</taxon>
        <taxon>Acariformes</taxon>
        <taxon>Trombidiformes</taxon>
        <taxon>Prostigmata</taxon>
        <taxon>Anystina</taxon>
        <taxon>Parasitengona</taxon>
        <taxon>Trombidioidea</taxon>
        <taxon>Trombidiidae</taxon>
        <taxon>Dinothrombium</taxon>
    </lineage>
</organism>
<dbReference type="Pfam" id="PF13921">
    <property type="entry name" value="Myb_DNA-bind_6"/>
    <property type="match status" value="1"/>
</dbReference>
<dbReference type="SUPFAM" id="SSF46689">
    <property type="entry name" value="Homeodomain-like"/>
    <property type="match status" value="2"/>
</dbReference>
<protein>
    <submittedName>
        <fullName evidence="10">Transcriptional activator Myb-like isoform X3</fullName>
    </submittedName>
</protein>
<feature type="domain" description="HTH myb-type" evidence="9">
    <location>
        <begin position="94"/>
        <end position="149"/>
    </location>
</feature>
<dbReference type="PANTHER" id="PTHR45614:SF25">
    <property type="entry name" value="MYB PROTEIN"/>
    <property type="match status" value="1"/>
</dbReference>
<dbReference type="FunFam" id="1.10.10.60:FF:000016">
    <property type="entry name" value="Transcriptional activator Myb isoform A"/>
    <property type="match status" value="1"/>
</dbReference>
<feature type="domain" description="Myb-like" evidence="8">
    <location>
        <begin position="94"/>
        <end position="145"/>
    </location>
</feature>
<feature type="region of interest" description="Disordered" evidence="7">
    <location>
        <begin position="199"/>
        <end position="250"/>
    </location>
</feature>
<evidence type="ECO:0000313" key="11">
    <source>
        <dbReference type="Proteomes" id="UP000285301"/>
    </source>
</evidence>